<protein>
    <submittedName>
        <fullName evidence="2">Uncharacterized protein</fullName>
    </submittedName>
</protein>
<dbReference type="KEGG" id="mbr:MONBRDRAFT_9113"/>
<name>A9V245_MONBE</name>
<dbReference type="RefSeq" id="XP_001746782.1">
    <property type="nucleotide sequence ID" value="XM_001746730.1"/>
</dbReference>
<proteinExistence type="predicted"/>
<feature type="compositionally biased region" description="Gly residues" evidence="1">
    <location>
        <begin position="1"/>
        <end position="27"/>
    </location>
</feature>
<feature type="compositionally biased region" description="Acidic residues" evidence="1">
    <location>
        <begin position="28"/>
        <end position="44"/>
    </location>
</feature>
<reference evidence="2 3" key="1">
    <citation type="journal article" date="2008" name="Nature">
        <title>The genome of the choanoflagellate Monosiga brevicollis and the origin of metazoans.</title>
        <authorList>
            <consortium name="JGI Sequencing"/>
            <person name="King N."/>
            <person name="Westbrook M.J."/>
            <person name="Young S.L."/>
            <person name="Kuo A."/>
            <person name="Abedin M."/>
            <person name="Chapman J."/>
            <person name="Fairclough S."/>
            <person name="Hellsten U."/>
            <person name="Isogai Y."/>
            <person name="Letunic I."/>
            <person name="Marr M."/>
            <person name="Pincus D."/>
            <person name="Putnam N."/>
            <person name="Rokas A."/>
            <person name="Wright K.J."/>
            <person name="Zuzow R."/>
            <person name="Dirks W."/>
            <person name="Good M."/>
            <person name="Goodstein D."/>
            <person name="Lemons D."/>
            <person name="Li W."/>
            <person name="Lyons J.B."/>
            <person name="Morris A."/>
            <person name="Nichols S."/>
            <person name="Richter D.J."/>
            <person name="Salamov A."/>
            <person name="Bork P."/>
            <person name="Lim W.A."/>
            <person name="Manning G."/>
            <person name="Miller W.T."/>
            <person name="McGinnis W."/>
            <person name="Shapiro H."/>
            <person name="Tjian R."/>
            <person name="Grigoriev I.V."/>
            <person name="Rokhsar D."/>
        </authorList>
    </citation>
    <scope>NUCLEOTIDE SEQUENCE [LARGE SCALE GENOMIC DNA]</scope>
    <source>
        <strain evidence="3">MX1 / ATCC 50154</strain>
    </source>
</reference>
<keyword evidence="3" id="KW-1185">Reference proteome</keyword>
<evidence type="ECO:0000256" key="1">
    <source>
        <dbReference type="SAM" id="MobiDB-lite"/>
    </source>
</evidence>
<sequence length="170" mass="17545">MAQCDGYGGDGYGGDGYGGDGYGGDGYGGDDDGGGGAVDDDDGADGSGGADDNDDVANDDLYNSDIRSTQQVQRPGQWSGYDGFGFHEGTVATTDQGDFLLHNTPSGGGAGRTVVTSADDMSSKWKNVGEPKLHESYSVGDAMQDEASHGSYNLFSNNCMDTSKRVHSHD</sequence>
<dbReference type="AlphaFoldDB" id="A9V245"/>
<dbReference type="EMBL" id="CH991555">
    <property type="protein sequence ID" value="EDQ88189.1"/>
    <property type="molecule type" value="Genomic_DNA"/>
</dbReference>
<organism evidence="2 3">
    <name type="scientific">Monosiga brevicollis</name>
    <name type="common">Choanoflagellate</name>
    <dbReference type="NCBI Taxonomy" id="81824"/>
    <lineage>
        <taxon>Eukaryota</taxon>
        <taxon>Choanoflagellata</taxon>
        <taxon>Craspedida</taxon>
        <taxon>Salpingoecidae</taxon>
        <taxon>Monosiga</taxon>
    </lineage>
</organism>
<dbReference type="InParanoid" id="A9V245"/>
<evidence type="ECO:0000313" key="2">
    <source>
        <dbReference type="EMBL" id="EDQ88189.1"/>
    </source>
</evidence>
<feature type="region of interest" description="Disordered" evidence="1">
    <location>
        <begin position="1"/>
        <end position="89"/>
    </location>
</feature>
<dbReference type="GeneID" id="5892224"/>
<accession>A9V245</accession>
<evidence type="ECO:0000313" key="3">
    <source>
        <dbReference type="Proteomes" id="UP000001357"/>
    </source>
</evidence>
<feature type="compositionally biased region" description="Polar residues" evidence="1">
    <location>
        <begin position="65"/>
        <end position="76"/>
    </location>
</feature>
<gene>
    <name evidence="2" type="ORF">MONBRDRAFT_9113</name>
</gene>
<dbReference type="Proteomes" id="UP000001357">
    <property type="component" value="Unassembled WGS sequence"/>
</dbReference>